<evidence type="ECO:0000256" key="1">
    <source>
        <dbReference type="SAM" id="MobiDB-lite"/>
    </source>
</evidence>
<dbReference type="OrthoDB" id="6423347at2759"/>
<organism evidence="2 3">
    <name type="scientific">Trichonephila clavata</name>
    <name type="common">Joro spider</name>
    <name type="synonym">Nephila clavata</name>
    <dbReference type="NCBI Taxonomy" id="2740835"/>
    <lineage>
        <taxon>Eukaryota</taxon>
        <taxon>Metazoa</taxon>
        <taxon>Ecdysozoa</taxon>
        <taxon>Arthropoda</taxon>
        <taxon>Chelicerata</taxon>
        <taxon>Arachnida</taxon>
        <taxon>Araneae</taxon>
        <taxon>Araneomorphae</taxon>
        <taxon>Entelegynae</taxon>
        <taxon>Araneoidea</taxon>
        <taxon>Nephilidae</taxon>
        <taxon>Trichonephila</taxon>
    </lineage>
</organism>
<dbReference type="AlphaFoldDB" id="A0A8X6G2V6"/>
<dbReference type="GO" id="GO:0003676">
    <property type="term" value="F:nucleic acid binding"/>
    <property type="evidence" value="ECO:0007669"/>
    <property type="project" value="InterPro"/>
</dbReference>
<proteinExistence type="predicted"/>
<gene>
    <name evidence="2" type="primary">NCL1_51743</name>
    <name evidence="2" type="ORF">TNCT_456051</name>
</gene>
<dbReference type="Proteomes" id="UP000887116">
    <property type="component" value="Unassembled WGS sequence"/>
</dbReference>
<dbReference type="SUPFAM" id="SSF54928">
    <property type="entry name" value="RNA-binding domain, RBD"/>
    <property type="match status" value="1"/>
</dbReference>
<dbReference type="EMBL" id="BMAO01014145">
    <property type="protein sequence ID" value="GFQ93119.1"/>
    <property type="molecule type" value="Genomic_DNA"/>
</dbReference>
<comment type="caution">
    <text evidence="2">The sequence shown here is derived from an EMBL/GenBank/DDBJ whole genome shotgun (WGS) entry which is preliminary data.</text>
</comment>
<dbReference type="Gene3D" id="3.30.70.330">
    <property type="match status" value="1"/>
</dbReference>
<name>A0A8X6G2V6_TRICU</name>
<accession>A0A8X6G2V6</accession>
<feature type="compositionally biased region" description="Low complexity" evidence="1">
    <location>
        <begin position="398"/>
        <end position="407"/>
    </location>
</feature>
<feature type="region of interest" description="Disordered" evidence="1">
    <location>
        <begin position="281"/>
        <end position="300"/>
    </location>
</feature>
<dbReference type="InterPro" id="IPR012677">
    <property type="entry name" value="Nucleotide-bd_a/b_plait_sf"/>
</dbReference>
<reference evidence="2" key="1">
    <citation type="submission" date="2020-07" db="EMBL/GenBank/DDBJ databases">
        <title>Multicomponent nature underlies the extraordinary mechanical properties of spider dragline silk.</title>
        <authorList>
            <person name="Kono N."/>
            <person name="Nakamura H."/>
            <person name="Mori M."/>
            <person name="Yoshida Y."/>
            <person name="Ohtoshi R."/>
            <person name="Malay A.D."/>
            <person name="Moran D.A.P."/>
            <person name="Tomita M."/>
            <person name="Numata K."/>
            <person name="Arakawa K."/>
        </authorList>
    </citation>
    <scope>NUCLEOTIDE SEQUENCE</scope>
</reference>
<feature type="region of interest" description="Disordered" evidence="1">
    <location>
        <begin position="398"/>
        <end position="418"/>
    </location>
</feature>
<evidence type="ECO:0000313" key="3">
    <source>
        <dbReference type="Proteomes" id="UP000887116"/>
    </source>
</evidence>
<keyword evidence="3" id="KW-1185">Reference proteome</keyword>
<evidence type="ECO:0000313" key="2">
    <source>
        <dbReference type="EMBL" id="GFQ93119.1"/>
    </source>
</evidence>
<feature type="compositionally biased region" description="Polar residues" evidence="1">
    <location>
        <begin position="291"/>
        <end position="300"/>
    </location>
</feature>
<sequence>MAYYYKIGEDGNKNVSSPEGIQIYEENSSACSSPCIKYDFSKHVLIELLDNVTPEAKLWTKLGLSRNKNIVHKRMIVDPHRVNCRRAIVVCDTAERAKELAQKLSQVKVLKRTICAVVIQTLLSDVCLFEKQIKQYGDKRSQHQFVYVTDLTRCHEPSGLAQYLREKFSPFGTILSIFVSEDKDGYAYPEGVIKFAHLSEAFAAELAYDQCAVAMERLSVTTHHNILLSQCDLRARLREAHSRQSLEFNSSVASESHVPFNESNLSRSTVVSSDSAKINDSINNDMRGADENSSFVENDTEFPSDSAEIADALKNTCESNFVNCLESIAECSDASKRASDDSAPFTETESYSIDKSACNVSSISSKSCTNKALTSRILGWITDLPNNNISAQMDITSNENNCTSENSVANNQSDQDDKSNHLLSTVISEDITSNASSYVTCKNVTSSFASDPSSGDVNHINDETLQLDKTSSRESICNEEKSDTNIEHLSTVLLTESTPKKEIENFSCTSLKRKPLSDFTQKLSLKGRKRNYSQSSSCLDGETTVKLPSISENVSCSVLLDSLPELNEFARNLTPKKSPVVFLEKLSASEIEEAMTKTDYEIPANTKKVSRLSQHELKNIMPDSSDRISLSSMSVKSLPVRRSSRLVSYGSEKLSSSLNASPLKNDAAEKASINFCDKKDDSNGIHDSPLRAWLKKELIVSTNNQVTKCQESTKSIVCATANKDVLISVGCSHMTCDFCYPDSMKLLLGFH</sequence>
<protein>
    <submittedName>
        <fullName evidence="2">Uncharacterized protein</fullName>
    </submittedName>
</protein>
<dbReference type="InterPro" id="IPR035979">
    <property type="entry name" value="RBD_domain_sf"/>
</dbReference>